<protein>
    <submittedName>
        <fullName evidence="1">Uncharacterized protein</fullName>
    </submittedName>
</protein>
<proteinExistence type="predicted"/>
<sequence>MSAPRPKIVKHESASDEVAYWICPPRSNYRHATMQRPGALIHGSSFEALCGETVKAPWPTPNDRQPQSKLVTDRCDGCSEAVKERGARSRTWDF</sequence>
<name>A0A840Q2L8_9PSEU</name>
<gene>
    <name evidence="1" type="ORF">BJ970_000139</name>
</gene>
<keyword evidence="2" id="KW-1185">Reference proteome</keyword>
<dbReference type="EMBL" id="JACHIW010000001">
    <property type="protein sequence ID" value="MBB5152605.1"/>
    <property type="molecule type" value="Genomic_DNA"/>
</dbReference>
<reference evidence="1 2" key="1">
    <citation type="submission" date="2020-08" db="EMBL/GenBank/DDBJ databases">
        <title>Sequencing the genomes of 1000 actinobacteria strains.</title>
        <authorList>
            <person name="Klenk H.-P."/>
        </authorList>
    </citation>
    <scope>NUCLEOTIDE SEQUENCE [LARGE SCALE GENOMIC DNA]</scope>
    <source>
        <strain evidence="1 2">DSM 45584</strain>
    </source>
</reference>
<dbReference type="AlphaFoldDB" id="A0A840Q2L8"/>
<organism evidence="1 2">
    <name type="scientific">Saccharopolyspora phatthalungensis</name>
    <dbReference type="NCBI Taxonomy" id="664693"/>
    <lineage>
        <taxon>Bacteria</taxon>
        <taxon>Bacillati</taxon>
        <taxon>Actinomycetota</taxon>
        <taxon>Actinomycetes</taxon>
        <taxon>Pseudonocardiales</taxon>
        <taxon>Pseudonocardiaceae</taxon>
        <taxon>Saccharopolyspora</taxon>
    </lineage>
</organism>
<dbReference type="Proteomes" id="UP000584374">
    <property type="component" value="Unassembled WGS sequence"/>
</dbReference>
<accession>A0A840Q2L8</accession>
<evidence type="ECO:0000313" key="1">
    <source>
        <dbReference type="EMBL" id="MBB5152605.1"/>
    </source>
</evidence>
<comment type="caution">
    <text evidence="1">The sequence shown here is derived from an EMBL/GenBank/DDBJ whole genome shotgun (WGS) entry which is preliminary data.</text>
</comment>
<evidence type="ECO:0000313" key="2">
    <source>
        <dbReference type="Proteomes" id="UP000584374"/>
    </source>
</evidence>